<protein>
    <submittedName>
        <fullName evidence="1">Uncharacterized protein</fullName>
    </submittedName>
</protein>
<organism evidence="1 2">
    <name type="scientific">Plasmodium falciparum MaliPS096_E11</name>
    <dbReference type="NCBI Taxonomy" id="1036727"/>
    <lineage>
        <taxon>Eukaryota</taxon>
        <taxon>Sar</taxon>
        <taxon>Alveolata</taxon>
        <taxon>Apicomplexa</taxon>
        <taxon>Aconoidasida</taxon>
        <taxon>Haemosporida</taxon>
        <taxon>Plasmodiidae</taxon>
        <taxon>Plasmodium</taxon>
        <taxon>Plasmodium (Laverania)</taxon>
    </lineage>
</organism>
<evidence type="ECO:0000313" key="2">
    <source>
        <dbReference type="Proteomes" id="UP000030699"/>
    </source>
</evidence>
<name>A0A024WVK0_PLAFA</name>
<sequence>MNKNLIYYGKNSNLLNNNTNHTNIQEDINHNDVEGKKEKHSFNLLPHNICHIDKKVDENNGHIISHEQSYNMISQKNVYNNLYHVNTNNEKQKKVIINDQGDNTNIYTSNEYTEANKKRILFVKEINEIKKIIQKETMNSNANNIYFNNNNNINNNNINNNNVYNSHVENIINMKPLIYYGKEKILHKGKFKKYYTTPPIPDNNNLYEIRMVQKSNTDTYADNIK</sequence>
<dbReference type="AlphaFoldDB" id="A0A024WVK0"/>
<accession>A0A024WVK0</accession>
<dbReference type="EMBL" id="KI925496">
    <property type="protein sequence ID" value="ETW51227.1"/>
    <property type="molecule type" value="Genomic_DNA"/>
</dbReference>
<evidence type="ECO:0000313" key="1">
    <source>
        <dbReference type="EMBL" id="ETW51227.1"/>
    </source>
</evidence>
<reference evidence="1 2" key="2">
    <citation type="submission" date="2013-02" db="EMBL/GenBank/DDBJ databases">
        <title>The Genome Sequence of Plasmodium falciparum MaliPS096_E11.</title>
        <authorList>
            <consortium name="The Broad Institute Genome Sequencing Platform"/>
            <consortium name="The Broad Institute Genome Sequencing Center for Infectious Disease"/>
            <person name="Neafsey D."/>
            <person name="Cheeseman I."/>
            <person name="Volkman S."/>
            <person name="Adams J."/>
            <person name="Walker B."/>
            <person name="Young S.K."/>
            <person name="Zeng Q."/>
            <person name="Gargeya S."/>
            <person name="Fitzgerald M."/>
            <person name="Haas B."/>
            <person name="Abouelleil A."/>
            <person name="Alvarado L."/>
            <person name="Arachchi H.M."/>
            <person name="Berlin A.M."/>
            <person name="Chapman S.B."/>
            <person name="Dewar J."/>
            <person name="Goldberg J."/>
            <person name="Griggs A."/>
            <person name="Gujja S."/>
            <person name="Hansen M."/>
            <person name="Howarth C."/>
            <person name="Imamovic A."/>
            <person name="Larimer J."/>
            <person name="McCowan C."/>
            <person name="Murphy C."/>
            <person name="Neiman D."/>
            <person name="Pearson M."/>
            <person name="Priest M."/>
            <person name="Roberts A."/>
            <person name="Saif S."/>
            <person name="Shea T."/>
            <person name="Sisk P."/>
            <person name="Sykes S."/>
            <person name="Wortman J."/>
            <person name="Nusbaum C."/>
            <person name="Birren B."/>
        </authorList>
    </citation>
    <scope>NUCLEOTIDE SEQUENCE [LARGE SCALE GENOMIC DNA]</scope>
    <source>
        <strain evidence="1 2">MaliPS096_E11</strain>
    </source>
</reference>
<gene>
    <name evidence="1" type="ORF">PFMALIP_00714</name>
</gene>
<dbReference type="Proteomes" id="UP000030699">
    <property type="component" value="Unassembled WGS sequence"/>
</dbReference>
<proteinExistence type="predicted"/>
<reference evidence="1 2" key="1">
    <citation type="submission" date="2013-02" db="EMBL/GenBank/DDBJ databases">
        <title>The Genome Annotation of Plasmodium falciparum MaliPS096_E11.</title>
        <authorList>
            <consortium name="The Broad Institute Genome Sequencing Platform"/>
            <consortium name="The Broad Institute Genome Sequencing Center for Infectious Disease"/>
            <person name="Neafsey D."/>
            <person name="Hoffman S."/>
            <person name="Volkman S."/>
            <person name="Rosenthal P."/>
            <person name="Walker B."/>
            <person name="Young S.K."/>
            <person name="Zeng Q."/>
            <person name="Gargeya S."/>
            <person name="Fitzgerald M."/>
            <person name="Haas B."/>
            <person name="Abouelleil A."/>
            <person name="Allen A.W."/>
            <person name="Alvarado L."/>
            <person name="Arachchi H.M."/>
            <person name="Berlin A.M."/>
            <person name="Chapman S.B."/>
            <person name="Gainer-Dewar J."/>
            <person name="Goldberg J."/>
            <person name="Griggs A."/>
            <person name="Gujja S."/>
            <person name="Hansen M."/>
            <person name="Howarth C."/>
            <person name="Imamovic A."/>
            <person name="Ireland A."/>
            <person name="Larimer J."/>
            <person name="McCowan C."/>
            <person name="Murphy C."/>
            <person name="Pearson M."/>
            <person name="Poon T.W."/>
            <person name="Priest M."/>
            <person name="Roberts A."/>
            <person name="Saif S."/>
            <person name="Shea T."/>
            <person name="Sisk P."/>
            <person name="Sykes S."/>
            <person name="Wortman J."/>
            <person name="Nusbaum C."/>
            <person name="Birren B."/>
        </authorList>
    </citation>
    <scope>NUCLEOTIDE SEQUENCE [LARGE SCALE GENOMIC DNA]</scope>
    <source>
        <strain evidence="1 2">MaliPS096_E11</strain>
    </source>
</reference>